<proteinExistence type="inferred from homology"/>
<keyword evidence="6" id="KW-0378">Hydrolase</keyword>
<dbReference type="InterPro" id="IPR023364">
    <property type="entry name" value="Trans_sialidase_dom3"/>
</dbReference>
<sequence>MSTLRTTPYPAGSILARVRTTIDGPLIGAHTSAGELSIRIEDDHPHITTRTPDRVQDLDVEDATTITDGQWHSIALIVGPEGTKFYLDGYQAFCGTATAFLADVQAEELTIADAPVDVADVVCTGTVLSDNDVLAHATPPQPMVQFAANHLADYDTRRVARLGAGTTLTRFRVRGVGQGGTILSAGYVEADGEDSSSAERLRLSVSDTGLTYEVLTSEDEWRTFVVDGHWADGTWHDVVIRAGEGAVDLYVDGFREARIPGQAFFADASPVNTITIGQDIHGRRLFGEVARAAIYPTPLTDGAIKRLSHVDPVHTQALFDRGMHGAVSYRIPSLLTLPSGTVIAGADQRTTIANDAPNDINFVIRRSLDGGDHWEDMQTILTYPGSGATGASVIDSCTVYDEDTGTVHLLIDHFPGAIGQPNNVHGVGQDSEGRLILTDTSAGGASDAEPSPAASSPAASSPATYVLNADGSVVTEDGKTTEFSVDKEGWVTRAGKPAGNIYLADGEDPNQTLLTRRTSYIVHVTSDDEGATWSAPELINHQVKEEWMAFLGTSPGTGVQLRHGEHAGRLVIPVYYSGDNPKHFSCAVIYSDDHGETWHRGASPNDGRLFKGATIDSRTLADDEASTHESTLMELKDGRLMVLMRNQHPSGRVGTAISEDGGETWGEVTYHPDIPEIFSQPNAIAIDGRAGGSGSGGADASPQAGSPLYVFANASQLMPYRGNGVLRVSTDEGETWPIARTFNPGHYVYQSMTYLPSGKIGLLWENEWQGLYLTQIPLSWFGPELQKHGGSVHVD</sequence>
<dbReference type="Gene3D" id="2.120.10.10">
    <property type="match status" value="1"/>
</dbReference>
<dbReference type="SUPFAM" id="SSF49899">
    <property type="entry name" value="Concanavalin A-like lectins/glucanases"/>
    <property type="match status" value="2"/>
</dbReference>
<dbReference type="OrthoDB" id="7294637at2"/>
<dbReference type="InterPro" id="IPR011040">
    <property type="entry name" value="Sialidase"/>
</dbReference>
<dbReference type="HOGENOM" id="CLU_368301_0_0_11"/>
<dbReference type="Gene3D" id="2.60.120.200">
    <property type="match status" value="2"/>
</dbReference>
<accession>C4LL83</accession>
<dbReference type="Proteomes" id="UP000001473">
    <property type="component" value="Chromosome"/>
</dbReference>
<dbReference type="SUPFAM" id="SSF50939">
    <property type="entry name" value="Sialidases"/>
    <property type="match status" value="1"/>
</dbReference>
<evidence type="ECO:0000256" key="4">
    <source>
        <dbReference type="SAM" id="MobiDB-lite"/>
    </source>
</evidence>
<evidence type="ECO:0000256" key="1">
    <source>
        <dbReference type="ARBA" id="ARBA00000427"/>
    </source>
</evidence>
<dbReference type="Gene3D" id="2.40.220.10">
    <property type="entry name" value="Intramolecular Trans-sialidase, Domain 3"/>
    <property type="match status" value="1"/>
</dbReference>
<dbReference type="InterPro" id="IPR026856">
    <property type="entry name" value="Sialidase_fam"/>
</dbReference>
<dbReference type="STRING" id="645127.ckrop_1872"/>
<evidence type="ECO:0000256" key="3">
    <source>
        <dbReference type="ARBA" id="ARBA00012733"/>
    </source>
</evidence>
<dbReference type="GO" id="GO:0009313">
    <property type="term" value="P:oligosaccharide catabolic process"/>
    <property type="evidence" value="ECO:0007669"/>
    <property type="project" value="TreeGrafter"/>
</dbReference>
<dbReference type="GO" id="GO:0006689">
    <property type="term" value="P:ganglioside catabolic process"/>
    <property type="evidence" value="ECO:0007669"/>
    <property type="project" value="TreeGrafter"/>
</dbReference>
<feature type="region of interest" description="Disordered" evidence="4">
    <location>
        <begin position="440"/>
        <end position="462"/>
    </location>
</feature>
<dbReference type="Pfam" id="PF13385">
    <property type="entry name" value="Laminin_G_3"/>
    <property type="match status" value="1"/>
</dbReference>
<organism evidence="6 7">
    <name type="scientific">Corynebacterium kroppenstedtii (strain DSM 44385 / JCM 11950 / CIP 105744 / CCUG 35717)</name>
    <dbReference type="NCBI Taxonomy" id="645127"/>
    <lineage>
        <taxon>Bacteria</taxon>
        <taxon>Bacillati</taxon>
        <taxon>Actinomycetota</taxon>
        <taxon>Actinomycetes</taxon>
        <taxon>Mycobacteriales</taxon>
        <taxon>Corynebacteriaceae</taxon>
        <taxon>Corynebacterium</taxon>
    </lineage>
</organism>
<dbReference type="PANTHER" id="PTHR10628:SF30">
    <property type="entry name" value="EXO-ALPHA-SIALIDASE"/>
    <property type="match status" value="1"/>
</dbReference>
<evidence type="ECO:0000313" key="7">
    <source>
        <dbReference type="Proteomes" id="UP000001473"/>
    </source>
</evidence>
<dbReference type="CAZy" id="GH33">
    <property type="family name" value="Glycoside Hydrolase Family 33"/>
</dbReference>
<dbReference type="GO" id="GO:0016020">
    <property type="term" value="C:membrane"/>
    <property type="evidence" value="ECO:0007669"/>
    <property type="project" value="TreeGrafter"/>
</dbReference>
<evidence type="ECO:0000256" key="2">
    <source>
        <dbReference type="ARBA" id="ARBA00009348"/>
    </source>
</evidence>
<gene>
    <name evidence="6" type="primary">nanI</name>
    <name evidence="6" type="ordered locus">ckrop_1872</name>
</gene>
<feature type="compositionally biased region" description="Low complexity" evidence="4">
    <location>
        <begin position="441"/>
        <end position="462"/>
    </location>
</feature>
<keyword evidence="6" id="KW-0326">Glycosidase</keyword>
<dbReference type="KEGG" id="ckp:ckrop_1872"/>
<name>C4LL83_CORK4</name>
<keyword evidence="7" id="KW-1185">Reference proteome</keyword>
<comment type="catalytic activity">
    <reaction evidence="1">
        <text>Hydrolysis of alpha-(2-&gt;3)-, alpha-(2-&gt;6)-, alpha-(2-&gt;8)- glycosidic linkages of terminal sialic acid residues in oligosaccharides, glycoproteins, glycolipids, colominic acid and synthetic substrates.</text>
        <dbReference type="EC" id="3.2.1.18"/>
    </reaction>
</comment>
<dbReference type="CDD" id="cd15482">
    <property type="entry name" value="Sialidase_non-viral"/>
    <property type="match status" value="1"/>
</dbReference>
<evidence type="ECO:0000259" key="5">
    <source>
        <dbReference type="Pfam" id="PF13088"/>
    </source>
</evidence>
<dbReference type="AlphaFoldDB" id="C4LL83"/>
<dbReference type="eggNOG" id="COG4409">
    <property type="taxonomic scope" value="Bacteria"/>
</dbReference>
<dbReference type="GO" id="GO:0004308">
    <property type="term" value="F:exo-alpha-sialidase activity"/>
    <property type="evidence" value="ECO:0007669"/>
    <property type="project" value="UniProtKB-EC"/>
</dbReference>
<dbReference type="Pfam" id="PF13088">
    <property type="entry name" value="BNR_2"/>
    <property type="match status" value="1"/>
</dbReference>
<evidence type="ECO:0000313" key="6">
    <source>
        <dbReference type="EMBL" id="ACR18588.1"/>
    </source>
</evidence>
<dbReference type="RefSeq" id="WP_012732475.1">
    <property type="nucleotide sequence ID" value="NC_012704.1"/>
</dbReference>
<dbReference type="PANTHER" id="PTHR10628">
    <property type="entry name" value="SIALIDASE"/>
    <property type="match status" value="1"/>
</dbReference>
<reference evidence="6 7" key="1">
    <citation type="journal article" date="2008" name="J. Biotechnol.">
        <title>Ultrafast pyrosequencing of Corynebacterium kroppenstedtii DSM44385 revealed insights into the physiology of a lipophilic corynebacterium that lacks mycolic acids.</title>
        <authorList>
            <person name="Tauch A."/>
            <person name="Schneider J."/>
            <person name="Szczepanowski R."/>
            <person name="Tilker A."/>
            <person name="Viehoever P."/>
            <person name="Gartemann K.-H."/>
            <person name="Arnold W."/>
            <person name="Blom J."/>
            <person name="Brinkrolf K."/>
            <person name="Brune I."/>
            <person name="Goetker S."/>
            <person name="Weisshaar B."/>
            <person name="Goesmann A."/>
            <person name="Droege M."/>
            <person name="Puehler A."/>
        </authorList>
    </citation>
    <scope>NUCLEOTIDE SEQUENCE [LARGE SCALE GENOMIC DNA]</scope>
    <source>
        <strain evidence="7">DSM 44385 / JCM 11950 / CIP 105744 / CCUG 35717</strain>
    </source>
</reference>
<dbReference type="InterPro" id="IPR036278">
    <property type="entry name" value="Sialidase_sf"/>
</dbReference>
<comment type="similarity">
    <text evidence="2">Belongs to the glycosyl hydrolase 33 family.</text>
</comment>
<dbReference type="EMBL" id="CP001620">
    <property type="protein sequence ID" value="ACR18588.1"/>
    <property type="molecule type" value="Genomic_DNA"/>
</dbReference>
<dbReference type="InterPro" id="IPR013320">
    <property type="entry name" value="ConA-like_dom_sf"/>
</dbReference>
<dbReference type="EC" id="3.2.1.18" evidence="3"/>
<feature type="domain" description="Sialidase" evidence="5">
    <location>
        <begin position="516"/>
        <end position="760"/>
    </location>
</feature>
<protein>
    <recommendedName>
        <fullName evidence="3">exo-alpha-sialidase</fullName>
        <ecNumber evidence="3">3.2.1.18</ecNumber>
    </recommendedName>
</protein>
<dbReference type="GO" id="GO:0005737">
    <property type="term" value="C:cytoplasm"/>
    <property type="evidence" value="ECO:0007669"/>
    <property type="project" value="TreeGrafter"/>
</dbReference>